<feature type="transmembrane region" description="Helical" evidence="1">
    <location>
        <begin position="385"/>
        <end position="406"/>
    </location>
</feature>
<feature type="transmembrane region" description="Helical" evidence="1">
    <location>
        <begin position="254"/>
        <end position="273"/>
    </location>
</feature>
<feature type="transmembrane region" description="Helical" evidence="1">
    <location>
        <begin position="145"/>
        <end position="163"/>
    </location>
</feature>
<gene>
    <name evidence="2" type="ORF">DSM3645_19113</name>
</gene>
<comment type="caution">
    <text evidence="2">The sequence shown here is derived from an EMBL/GenBank/DDBJ whole genome shotgun (WGS) entry which is preliminary data.</text>
</comment>
<dbReference type="STRING" id="314230.DSM3645_19113"/>
<feature type="transmembrane region" description="Helical" evidence="1">
    <location>
        <begin position="321"/>
        <end position="337"/>
    </location>
</feature>
<reference evidence="2 3" key="1">
    <citation type="submission" date="2006-02" db="EMBL/GenBank/DDBJ databases">
        <authorList>
            <person name="Amann R."/>
            <person name="Ferriera S."/>
            <person name="Johnson J."/>
            <person name="Kravitz S."/>
            <person name="Halpern A."/>
            <person name="Remington K."/>
            <person name="Beeson K."/>
            <person name="Tran B."/>
            <person name="Rogers Y.-H."/>
            <person name="Friedman R."/>
            <person name="Venter J.C."/>
        </authorList>
    </citation>
    <scope>NUCLEOTIDE SEQUENCE [LARGE SCALE GENOMIC DNA]</scope>
    <source>
        <strain evidence="2 3">DSM 3645</strain>
    </source>
</reference>
<feature type="transmembrane region" description="Helical" evidence="1">
    <location>
        <begin position="343"/>
        <end position="364"/>
    </location>
</feature>
<name>A3ZT86_9BACT</name>
<feature type="transmembrane region" description="Helical" evidence="1">
    <location>
        <begin position="35"/>
        <end position="58"/>
    </location>
</feature>
<keyword evidence="1" id="KW-1133">Transmembrane helix</keyword>
<protein>
    <recommendedName>
        <fullName evidence="4">Transmembrane protein</fullName>
    </recommendedName>
</protein>
<dbReference type="HOGENOM" id="CLU_033063_0_0_0"/>
<sequence length="538" mass="58817">MLAAPKQEQLGMDPAAENSHEAEKHAAAPVLSDRYALSAIDFVVVCTFVAAYLLFYYLPLPSVGVWRDVNVGRAILAQASLPSHPLQMPLAAGTPYRATHWLADVSLALVDRIGGAEAISLAATLLAVGYLLFVYFLLCRGPYPSLLKLVAVVLSAATLLFDWQGLSPALASAVRLALFLAPLAIFTRWRSPNGAPSLWTWIVSPLAIIAWTNTHWTFIAGPLLIGAIACGVASDAFRQSGKLREACGNRTVQAWAWLMQLCLFATLLNPWGFGVWSDAIAQIAVPLDGSAPLVLFSPLGLVVALFVIAFAYLLRRSQVEVYGGDVLLFVVAAGLAACNTHFVLTFVAIATLVCLPLTAGMFSLSPIRTKLTTSDADQEQRPLRFVFTLFSLLVIWIGFALSPISASVLGGTPRPLVKAVDDPPVGVVQYFNENPRPRFVFAPLVWSDWIGYAVSESPDLFVSSDFERLPQQAKFDYRRLLRGGADWKRVLDRYAVDTLVIDKRTQADFATQALGDVDEQWQLAWESDRALILQRRID</sequence>
<evidence type="ECO:0008006" key="4">
    <source>
        <dbReference type="Google" id="ProtNLM"/>
    </source>
</evidence>
<feature type="transmembrane region" description="Helical" evidence="1">
    <location>
        <begin position="118"/>
        <end position="138"/>
    </location>
</feature>
<organism evidence="2 3">
    <name type="scientific">Blastopirellula marina DSM 3645</name>
    <dbReference type="NCBI Taxonomy" id="314230"/>
    <lineage>
        <taxon>Bacteria</taxon>
        <taxon>Pseudomonadati</taxon>
        <taxon>Planctomycetota</taxon>
        <taxon>Planctomycetia</taxon>
        <taxon>Pirellulales</taxon>
        <taxon>Pirellulaceae</taxon>
        <taxon>Blastopirellula</taxon>
    </lineage>
</organism>
<keyword evidence="1" id="KW-0812">Transmembrane</keyword>
<dbReference type="AlphaFoldDB" id="A3ZT86"/>
<dbReference type="RefSeq" id="WP_002651720.1">
    <property type="nucleotide sequence ID" value="NZ_CH672376.1"/>
</dbReference>
<accession>A3ZT86</accession>
<feature type="transmembrane region" description="Helical" evidence="1">
    <location>
        <begin position="217"/>
        <end position="234"/>
    </location>
</feature>
<evidence type="ECO:0000313" key="3">
    <source>
        <dbReference type="Proteomes" id="UP000004358"/>
    </source>
</evidence>
<feature type="transmembrane region" description="Helical" evidence="1">
    <location>
        <begin position="194"/>
        <end position="211"/>
    </location>
</feature>
<proteinExistence type="predicted"/>
<feature type="transmembrane region" description="Helical" evidence="1">
    <location>
        <begin position="293"/>
        <end position="314"/>
    </location>
</feature>
<dbReference type="Proteomes" id="UP000004358">
    <property type="component" value="Unassembled WGS sequence"/>
</dbReference>
<evidence type="ECO:0000256" key="1">
    <source>
        <dbReference type="SAM" id="Phobius"/>
    </source>
</evidence>
<keyword evidence="1" id="KW-0472">Membrane</keyword>
<dbReference type="eggNOG" id="COG1287">
    <property type="taxonomic scope" value="Bacteria"/>
</dbReference>
<dbReference type="EMBL" id="AANZ01000010">
    <property type="protein sequence ID" value="EAQ80137.1"/>
    <property type="molecule type" value="Genomic_DNA"/>
</dbReference>
<feature type="transmembrane region" description="Helical" evidence="1">
    <location>
        <begin position="169"/>
        <end position="187"/>
    </location>
</feature>
<evidence type="ECO:0000313" key="2">
    <source>
        <dbReference type="EMBL" id="EAQ80137.1"/>
    </source>
</evidence>